<keyword evidence="2" id="KW-0539">Nucleus</keyword>
<feature type="compositionally biased region" description="Low complexity" evidence="3">
    <location>
        <begin position="346"/>
        <end position="361"/>
    </location>
</feature>
<feature type="domain" description="Xylanolytic transcriptional activator regulatory" evidence="4">
    <location>
        <begin position="560"/>
        <end position="633"/>
    </location>
</feature>
<evidence type="ECO:0000313" key="5">
    <source>
        <dbReference type="EMBL" id="KAK7423671.1"/>
    </source>
</evidence>
<dbReference type="InterPro" id="IPR007219">
    <property type="entry name" value="XnlR_reg_dom"/>
</dbReference>
<dbReference type="InterPro" id="IPR050613">
    <property type="entry name" value="Sec_Metabolite_Reg"/>
</dbReference>
<reference evidence="5 6" key="1">
    <citation type="journal article" date="2025" name="Microbiol. Resour. Announc.">
        <title>Draft genome sequences for Neonectria magnoliae and Neonectria punicea, canker pathogens of Liriodendron tulipifera and Acer saccharum in West Virginia.</title>
        <authorList>
            <person name="Petronek H.M."/>
            <person name="Kasson M.T."/>
            <person name="Metheny A.M."/>
            <person name="Stauder C.M."/>
            <person name="Lovett B."/>
            <person name="Lynch S.C."/>
            <person name="Garnas J.R."/>
            <person name="Kasson L.R."/>
            <person name="Stajich J.E."/>
        </authorList>
    </citation>
    <scope>NUCLEOTIDE SEQUENCE [LARGE SCALE GENOMIC DNA]</scope>
    <source>
        <strain evidence="5 6">NRRL 64653</strain>
    </source>
</reference>
<organism evidence="5 6">
    <name type="scientific">Neonectria punicea</name>
    <dbReference type="NCBI Taxonomy" id="979145"/>
    <lineage>
        <taxon>Eukaryota</taxon>
        <taxon>Fungi</taxon>
        <taxon>Dikarya</taxon>
        <taxon>Ascomycota</taxon>
        <taxon>Pezizomycotina</taxon>
        <taxon>Sordariomycetes</taxon>
        <taxon>Hypocreomycetidae</taxon>
        <taxon>Hypocreales</taxon>
        <taxon>Nectriaceae</taxon>
        <taxon>Neonectria</taxon>
    </lineage>
</organism>
<gene>
    <name evidence="5" type="ORF">QQX98_000861</name>
</gene>
<protein>
    <recommendedName>
        <fullName evidence="4">Xylanolytic transcriptional activator regulatory domain-containing protein</fullName>
    </recommendedName>
</protein>
<feature type="region of interest" description="Disordered" evidence="3">
    <location>
        <begin position="323"/>
        <end position="370"/>
    </location>
</feature>
<evidence type="ECO:0000256" key="2">
    <source>
        <dbReference type="ARBA" id="ARBA00023242"/>
    </source>
</evidence>
<dbReference type="SMART" id="SM00906">
    <property type="entry name" value="Fungal_trans"/>
    <property type="match status" value="1"/>
</dbReference>
<dbReference type="PANTHER" id="PTHR31001:SF85">
    <property type="entry name" value="ZN(II)2CYS6 TRANSCRIPTION FACTOR (EUROFUNG)"/>
    <property type="match status" value="1"/>
</dbReference>
<accession>A0ABR1HR98</accession>
<comment type="subcellular location">
    <subcellularLocation>
        <location evidence="1">Nucleus</location>
    </subcellularLocation>
</comment>
<dbReference type="Proteomes" id="UP001498476">
    <property type="component" value="Unassembled WGS sequence"/>
</dbReference>
<sequence>MSITRIDVDSDGDTLIILPYEKALGDDGTHKAADDAATTSQDDSTPEASSSDGNAVDPLPQLHLKVSMKHLALASRRARAMFSGPFKEAQPSSVDGLRHWQFEPIFDPDAFQIVMNMIHGKTRQTPETMGLKQLADFAAIVDDLECHDAVWFVARIWVDQLSKSGYVAGFANVARVVLVSSVFNEPQLFQTSTSQAILQERVDLARQDAIDKLITHLHSEVDKLSRNQNSSCNFAVWSTSQSILNLESPKYFGPQENLETEDLDRIWEYGDKDGYGRMYNTVGPQIANVSCISSTPAPPRQRRRPNQDLQERLARCEDLLKQYAGDSAPSPSVRPSPVPSTVDGYSPSDPSASGPTGSTSPKWKRTGKMVKDQGGVRFSDSHLWTTIQEELQAIRDIVNTDDDSDGNVLGSDDLSRDHNIDLFLPRIADTSTIEGLLPEPVHVFRLWQIFLDRVNPMSKIIHVPSVQPYVTQAATNMADVPLNYQALLFSIFTLAVISLSEMEAVQLLGTPREYYLRKFTMGTKTTLTNFNYLRNYDMVALQSLLLYLLSLQNRYDRHAAWIFSGMIVRIAQKMGYHRDGEGLRLTPFETEMRRRMWWQIILQDAKHALVSGLSHSILPVNWDTKMPQNVNDADLFPESVEPIRPREGPTEMAFCLVCYQIARCLVHAENVYFQPRLEAAIIGDEMPDGVEPSTPAIFARYRTLVMELENDVRDIEERYIDASAGKVHMAALSIRPMLVSKISEVMVPMREQPEWGTEILNTKDNLFKIMIMNSEHSTDTYEVMEKAGFLWFFKLNFQLDFFTVMTGQLYQRPIGRLADRAWKVMEKIYLFHVELLDMSQKAHVLQAQLVLRAWKSREQAFKQTGQPLKCPDFIHLLQECATTDARGLESFPQISLAQPTLSSQQMSEMDQFLGNYVDVSELGWDTWGDANMSNAPNPIPEFSFDEFGMGGMNLNDGGV</sequence>
<name>A0ABR1HR98_9HYPO</name>
<evidence type="ECO:0000256" key="1">
    <source>
        <dbReference type="ARBA" id="ARBA00004123"/>
    </source>
</evidence>
<dbReference type="Pfam" id="PF04082">
    <property type="entry name" value="Fungal_trans"/>
    <property type="match status" value="1"/>
</dbReference>
<feature type="region of interest" description="Disordered" evidence="3">
    <location>
        <begin position="27"/>
        <end position="57"/>
    </location>
</feature>
<dbReference type="CDD" id="cd12148">
    <property type="entry name" value="fungal_TF_MHR"/>
    <property type="match status" value="1"/>
</dbReference>
<evidence type="ECO:0000259" key="4">
    <source>
        <dbReference type="SMART" id="SM00906"/>
    </source>
</evidence>
<comment type="caution">
    <text evidence="5">The sequence shown here is derived from an EMBL/GenBank/DDBJ whole genome shotgun (WGS) entry which is preliminary data.</text>
</comment>
<evidence type="ECO:0000256" key="3">
    <source>
        <dbReference type="SAM" id="MobiDB-lite"/>
    </source>
</evidence>
<proteinExistence type="predicted"/>
<evidence type="ECO:0000313" key="6">
    <source>
        <dbReference type="Proteomes" id="UP001498476"/>
    </source>
</evidence>
<keyword evidence="6" id="KW-1185">Reference proteome</keyword>
<dbReference type="PANTHER" id="PTHR31001">
    <property type="entry name" value="UNCHARACTERIZED TRANSCRIPTIONAL REGULATORY PROTEIN"/>
    <property type="match status" value="1"/>
</dbReference>
<dbReference type="EMBL" id="JAZAVJ010000008">
    <property type="protein sequence ID" value="KAK7423671.1"/>
    <property type="molecule type" value="Genomic_DNA"/>
</dbReference>